<keyword evidence="3" id="KW-1185">Reference proteome</keyword>
<dbReference type="InterPro" id="IPR012481">
    <property type="entry name" value="KNTase_C"/>
</dbReference>
<dbReference type="Pfam" id="PF07827">
    <property type="entry name" value="KNTase_C"/>
    <property type="match status" value="1"/>
</dbReference>
<dbReference type="GO" id="GO:0016779">
    <property type="term" value="F:nucleotidyltransferase activity"/>
    <property type="evidence" value="ECO:0007669"/>
    <property type="project" value="InterPro"/>
</dbReference>
<accession>A0A160IMU0</accession>
<dbReference type="Gene3D" id="3.30.460.10">
    <property type="entry name" value="Beta Polymerase, domain 2"/>
    <property type="match status" value="1"/>
</dbReference>
<dbReference type="RefSeq" id="WP_066394710.1">
    <property type="nucleotide sequence ID" value="NZ_CP015378.1"/>
</dbReference>
<name>A0A160IMU0_9BACL</name>
<evidence type="ECO:0000313" key="3">
    <source>
        <dbReference type="Proteomes" id="UP000076623"/>
    </source>
</evidence>
<organism evidence="2 3">
    <name type="scientific">Fictibacillus phosphorivorans</name>
    <dbReference type="NCBI Taxonomy" id="1221500"/>
    <lineage>
        <taxon>Bacteria</taxon>
        <taxon>Bacillati</taxon>
        <taxon>Bacillota</taxon>
        <taxon>Bacilli</taxon>
        <taxon>Bacillales</taxon>
        <taxon>Fictibacillaceae</taxon>
        <taxon>Fictibacillus</taxon>
    </lineage>
</organism>
<dbReference type="STRING" id="1221500.ABE65_010970"/>
<protein>
    <recommendedName>
        <fullName evidence="1">Kanamycin nucleotidyltransferase C-terminal domain-containing protein</fullName>
    </recommendedName>
</protein>
<sequence length="252" mass="29019">MTSWKPLEFTTDDRLHVANEILETLITKYGERLISVAIEGSTAKGIDRPQSDLELRVVVDSRESEWYPFFYNGMFVGISFNTIDKITSKARSMDYEWCVKGDVLFTCKILHDPTNLYESLKEIALNTESQTDFNVLMKDALADMYEHVYKIFTAKETDTIVAAHGARQVAYWATMLVGLKNHHKFLSSRSMYEEAFKLPSLPDHYEMNIKEVLSLHTEVQKLKSFVGDLWSSTAEWAKFNGISLEEDRLSFL</sequence>
<dbReference type="SUPFAM" id="SSF81301">
    <property type="entry name" value="Nucleotidyltransferase"/>
    <property type="match status" value="1"/>
</dbReference>
<dbReference type="Proteomes" id="UP000076623">
    <property type="component" value="Chromosome"/>
</dbReference>
<dbReference type="SUPFAM" id="SSF81593">
    <property type="entry name" value="Nucleotidyltransferase substrate binding subunit/domain"/>
    <property type="match status" value="1"/>
</dbReference>
<gene>
    <name evidence="2" type="ORF">ABE65_010970</name>
</gene>
<feature type="domain" description="Kanamycin nucleotidyltransferase C-terminal" evidence="1">
    <location>
        <begin position="115"/>
        <end position="242"/>
    </location>
</feature>
<proteinExistence type="predicted"/>
<dbReference type="InterPro" id="IPR043519">
    <property type="entry name" value="NT_sf"/>
</dbReference>
<dbReference type="Gene3D" id="1.20.120.330">
    <property type="entry name" value="Nucleotidyltransferases domain 2"/>
    <property type="match status" value="1"/>
</dbReference>
<reference evidence="2 3" key="1">
    <citation type="submission" date="2016-04" db="EMBL/GenBank/DDBJ databases">
        <title>Complete genome sequence of Fictibacillus phosphorivorans G25-29, a strain toxic to nematodes.</title>
        <authorList>
            <person name="Zheng Z."/>
        </authorList>
    </citation>
    <scope>NUCLEOTIDE SEQUENCE [LARGE SCALE GENOMIC DNA]</scope>
    <source>
        <strain evidence="2 3">G25-29</strain>
    </source>
</reference>
<dbReference type="AlphaFoldDB" id="A0A160IMU0"/>
<evidence type="ECO:0000259" key="1">
    <source>
        <dbReference type="Pfam" id="PF07827"/>
    </source>
</evidence>
<evidence type="ECO:0000313" key="2">
    <source>
        <dbReference type="EMBL" id="ANC77296.1"/>
    </source>
</evidence>
<dbReference type="EMBL" id="CP015378">
    <property type="protein sequence ID" value="ANC77296.1"/>
    <property type="molecule type" value="Genomic_DNA"/>
</dbReference>
<dbReference type="GO" id="GO:0046677">
    <property type="term" value="P:response to antibiotic"/>
    <property type="evidence" value="ECO:0007669"/>
    <property type="project" value="InterPro"/>
</dbReference>
<dbReference type="KEGG" id="fpn:ABE65_010970"/>